<dbReference type="Proteomes" id="UP000320806">
    <property type="component" value="Unassembled WGS sequence"/>
</dbReference>
<dbReference type="AlphaFoldDB" id="A0A542EKI1"/>
<keyword evidence="4" id="KW-1185">Reference proteome</keyword>
<gene>
    <name evidence="3" type="ORF">FB459_3322</name>
</gene>
<accession>A0A542EKI1</accession>
<dbReference type="PANTHER" id="PTHR43841:SF1">
    <property type="entry name" value="3-HYDROXYACYL-THIOESTER DEHYDRATASE X"/>
    <property type="match status" value="1"/>
</dbReference>
<sequence>MTRTIELDATPTLGPVLAKAAATGFARKGRTLPDVRVVQRGVKVDQGALAAYDQVCGFPVTHLLPATYLHVLVFPLQVTLMADKEFPFPLMGSVHLSNTITQHRRVGALEVLDLEVGIENLRPHFRGAQADLVSTIKVGDEVVWAETSTYLFRGQKVPGEVPSKSDEPEPADGAGVTWALTADLGRRYAAVSGDVNPIHMHPLAAKALGFPTTIVHGMWSKSKMLAAVENRLPEKYTVSVEFKKPVLIPGKVRFIADEAENGWDLVLRAARKDTVHAVGSVVVEHIGEHGPDSIS</sequence>
<evidence type="ECO:0000313" key="4">
    <source>
        <dbReference type="Proteomes" id="UP000320806"/>
    </source>
</evidence>
<dbReference type="PANTHER" id="PTHR43841">
    <property type="entry name" value="3-HYDROXYACYL-THIOESTER DEHYDRATASE HTDX-RELATED"/>
    <property type="match status" value="1"/>
</dbReference>
<dbReference type="EMBL" id="VFMO01000001">
    <property type="protein sequence ID" value="TQJ15754.1"/>
    <property type="molecule type" value="Genomic_DNA"/>
</dbReference>
<dbReference type="SUPFAM" id="SSF54637">
    <property type="entry name" value="Thioesterase/thiol ester dehydrase-isomerase"/>
    <property type="match status" value="2"/>
</dbReference>
<proteinExistence type="inferred from homology"/>
<dbReference type="Gene3D" id="3.10.129.10">
    <property type="entry name" value="Hotdog Thioesterase"/>
    <property type="match status" value="1"/>
</dbReference>
<dbReference type="InterPro" id="IPR002539">
    <property type="entry name" value="MaoC-like_dom"/>
</dbReference>
<protein>
    <submittedName>
        <fullName evidence="3">Acyl dehydratase</fullName>
    </submittedName>
</protein>
<feature type="domain" description="MaoC-like" evidence="2">
    <location>
        <begin position="181"/>
        <end position="258"/>
    </location>
</feature>
<dbReference type="InterPro" id="IPR029069">
    <property type="entry name" value="HotDog_dom_sf"/>
</dbReference>
<dbReference type="Pfam" id="PF01575">
    <property type="entry name" value="MaoC_dehydratas"/>
    <property type="match status" value="1"/>
</dbReference>
<organism evidence="3 4">
    <name type="scientific">Yimella lutea</name>
    <dbReference type="NCBI Taxonomy" id="587872"/>
    <lineage>
        <taxon>Bacteria</taxon>
        <taxon>Bacillati</taxon>
        <taxon>Actinomycetota</taxon>
        <taxon>Actinomycetes</taxon>
        <taxon>Micrococcales</taxon>
        <taxon>Dermacoccaceae</taxon>
        <taxon>Yimella</taxon>
    </lineage>
</organism>
<evidence type="ECO:0000259" key="2">
    <source>
        <dbReference type="Pfam" id="PF01575"/>
    </source>
</evidence>
<evidence type="ECO:0000313" key="3">
    <source>
        <dbReference type="EMBL" id="TQJ15754.1"/>
    </source>
</evidence>
<name>A0A542EKI1_9MICO</name>
<dbReference type="RefSeq" id="WP_141929218.1">
    <property type="nucleotide sequence ID" value="NZ_BAABCI010000023.1"/>
</dbReference>
<comment type="caution">
    <text evidence="3">The sequence shown here is derived from an EMBL/GenBank/DDBJ whole genome shotgun (WGS) entry which is preliminary data.</text>
</comment>
<evidence type="ECO:0000256" key="1">
    <source>
        <dbReference type="ARBA" id="ARBA00005254"/>
    </source>
</evidence>
<reference evidence="3 4" key="1">
    <citation type="submission" date="2019-06" db="EMBL/GenBank/DDBJ databases">
        <title>Sequencing the genomes of 1000 actinobacteria strains.</title>
        <authorList>
            <person name="Klenk H.-P."/>
        </authorList>
    </citation>
    <scope>NUCLEOTIDE SEQUENCE [LARGE SCALE GENOMIC DNA]</scope>
    <source>
        <strain evidence="3 4">DSM 19828</strain>
    </source>
</reference>
<dbReference type="OrthoDB" id="9774179at2"/>
<comment type="similarity">
    <text evidence="1">Belongs to the enoyl-CoA hydratase/isomerase family.</text>
</comment>